<dbReference type="InterPro" id="IPR001451">
    <property type="entry name" value="Hexapep"/>
</dbReference>
<dbReference type="Proteomes" id="UP001319180">
    <property type="component" value="Unassembled WGS sequence"/>
</dbReference>
<dbReference type="Pfam" id="PF00132">
    <property type="entry name" value="Hexapep"/>
    <property type="match status" value="1"/>
</dbReference>
<dbReference type="AlphaFoldDB" id="A0AAP2DFL4"/>
<protein>
    <submittedName>
        <fullName evidence="2">Acetyltransferase</fullName>
    </submittedName>
</protein>
<comment type="caution">
    <text evidence="2">The sequence shown here is derived from an EMBL/GenBank/DDBJ whole genome shotgun (WGS) entry which is preliminary data.</text>
</comment>
<dbReference type="EMBL" id="JAHESC010000058">
    <property type="protein sequence ID" value="MBT1690206.1"/>
    <property type="molecule type" value="Genomic_DNA"/>
</dbReference>
<accession>A0AAP2DFL4</accession>
<comment type="similarity">
    <text evidence="1">Belongs to the transferase hexapeptide repeat family.</text>
</comment>
<gene>
    <name evidence="2" type="ORF">KK078_26815</name>
</gene>
<reference evidence="2 3" key="1">
    <citation type="submission" date="2021-05" db="EMBL/GenBank/DDBJ databases">
        <title>A Polyphasic approach of four new species of the genus Ohtaekwangia: Ohtaekwangia histidinii sp. nov., Ohtaekwangia cretensis sp. nov., Ohtaekwangia indiensis sp. nov., Ohtaekwangia reichenbachii sp. nov. from diverse environment.</title>
        <authorList>
            <person name="Octaviana S."/>
        </authorList>
    </citation>
    <scope>NUCLEOTIDE SEQUENCE [LARGE SCALE GENOMIC DNA]</scope>
    <source>
        <strain evidence="2 3">PWU37</strain>
    </source>
</reference>
<name>A0AAP2DFL4_9BACT</name>
<dbReference type="Pfam" id="PF14602">
    <property type="entry name" value="Hexapep_2"/>
    <property type="match status" value="1"/>
</dbReference>
<dbReference type="Gene3D" id="2.20.70.110">
    <property type="match status" value="1"/>
</dbReference>
<keyword evidence="3" id="KW-1185">Reference proteome</keyword>
<sequence>MSIPAYFAHPSAVIDEGCTIGEGTKIWHFSHIMPGCTLGEHCNIGQNVVISPGVRLGKNVKVQNNVSIYTGVQCEDDVFLGPSMVFTNVINPRSAINRKNEYASTLVKTGASIGANATIVCGHNIGRFAFIGAGAVVTRDVPDYALVMGNPARQTGWMSEYGHKLKFNEEGIAVCPESNERYSLQQGKVQKLTSPAV</sequence>
<dbReference type="PANTHER" id="PTHR43300:SF4">
    <property type="entry name" value="ACYL-[ACYL-CARRIER-PROTEIN]--UDP-N-ACETYLGLUCOSAMINE O-ACYLTRANSFERASE"/>
    <property type="match status" value="1"/>
</dbReference>
<dbReference type="SUPFAM" id="SSF51161">
    <property type="entry name" value="Trimeric LpxA-like enzymes"/>
    <property type="match status" value="1"/>
</dbReference>
<evidence type="ECO:0000256" key="1">
    <source>
        <dbReference type="ARBA" id="ARBA00007274"/>
    </source>
</evidence>
<evidence type="ECO:0000313" key="2">
    <source>
        <dbReference type="EMBL" id="MBT1690206.1"/>
    </source>
</evidence>
<evidence type="ECO:0000313" key="3">
    <source>
        <dbReference type="Proteomes" id="UP001319180"/>
    </source>
</evidence>
<organism evidence="2 3">
    <name type="scientific">Dawidia soli</name>
    <dbReference type="NCBI Taxonomy" id="2782352"/>
    <lineage>
        <taxon>Bacteria</taxon>
        <taxon>Pseudomonadati</taxon>
        <taxon>Bacteroidota</taxon>
        <taxon>Cytophagia</taxon>
        <taxon>Cytophagales</taxon>
        <taxon>Chryseotaleaceae</taxon>
        <taxon>Dawidia</taxon>
    </lineage>
</organism>
<dbReference type="Gene3D" id="2.160.10.10">
    <property type="entry name" value="Hexapeptide repeat proteins"/>
    <property type="match status" value="1"/>
</dbReference>
<dbReference type="PANTHER" id="PTHR43300">
    <property type="entry name" value="ACETYLTRANSFERASE"/>
    <property type="match status" value="1"/>
</dbReference>
<dbReference type="CDD" id="cd03358">
    <property type="entry name" value="LbH_WxcM_N_like"/>
    <property type="match status" value="1"/>
</dbReference>
<dbReference type="InterPro" id="IPR011004">
    <property type="entry name" value="Trimer_LpxA-like_sf"/>
</dbReference>
<proteinExistence type="inferred from homology"/>
<dbReference type="InterPro" id="IPR050179">
    <property type="entry name" value="Trans_hexapeptide_repeat"/>
</dbReference>
<dbReference type="RefSeq" id="WP_254093425.1">
    <property type="nucleotide sequence ID" value="NZ_JAHESC010000058.1"/>
</dbReference>